<dbReference type="Proteomes" id="UP000813018">
    <property type="component" value="Unassembled WGS sequence"/>
</dbReference>
<keyword evidence="3" id="KW-0949">S-adenosyl-L-methionine</keyword>
<keyword evidence="4" id="KW-0732">Signal</keyword>
<feature type="chain" id="PRO_5047213081" evidence="4">
    <location>
        <begin position="24"/>
        <end position="182"/>
    </location>
</feature>
<dbReference type="EMBL" id="JAHYXK010000004">
    <property type="protein sequence ID" value="MBW7466910.1"/>
    <property type="molecule type" value="Genomic_DNA"/>
</dbReference>
<dbReference type="PANTHER" id="PTHR13610:SF11">
    <property type="entry name" value="METHYLTRANSFERASE DOMAIN-CONTAINING PROTEIN"/>
    <property type="match status" value="1"/>
</dbReference>
<feature type="signal peptide" evidence="4">
    <location>
        <begin position="1"/>
        <end position="23"/>
    </location>
</feature>
<keyword evidence="1 6" id="KW-0489">Methyltransferase</keyword>
<protein>
    <submittedName>
        <fullName evidence="6">Class I SAM-dependent methyltransferase</fullName>
    </submittedName>
</protein>
<evidence type="ECO:0000256" key="3">
    <source>
        <dbReference type="ARBA" id="ARBA00022691"/>
    </source>
</evidence>
<dbReference type="GO" id="GO:0008168">
    <property type="term" value="F:methyltransferase activity"/>
    <property type="evidence" value="ECO:0007669"/>
    <property type="project" value="UniProtKB-KW"/>
</dbReference>
<reference evidence="6 7" key="1">
    <citation type="journal article" date="2016" name="Int. J. Syst. Evol. Microbiol.">
        <title>Pontibacter aydingkolensis sp. nov., isolated from soil of a salt lake.</title>
        <authorList>
            <person name="Osman G."/>
            <person name="Zhang T."/>
            <person name="Lou K."/>
            <person name="Gao Y."/>
            <person name="Chang W."/>
            <person name="Lin Q."/>
            <person name="Yang H.M."/>
            <person name="Huo X.D."/>
            <person name="Wang N."/>
        </authorList>
    </citation>
    <scope>NUCLEOTIDE SEQUENCE [LARGE SCALE GENOMIC DNA]</scope>
    <source>
        <strain evidence="6 7">KACC 19255</strain>
    </source>
</reference>
<name>A0ABS7CSW0_9BACT</name>
<evidence type="ECO:0000256" key="2">
    <source>
        <dbReference type="ARBA" id="ARBA00022679"/>
    </source>
</evidence>
<keyword evidence="2" id="KW-0808">Transferase</keyword>
<organism evidence="6 7">
    <name type="scientific">Pontibacter aydingkolensis</name>
    <dbReference type="NCBI Taxonomy" id="1911536"/>
    <lineage>
        <taxon>Bacteria</taxon>
        <taxon>Pseudomonadati</taxon>
        <taxon>Bacteroidota</taxon>
        <taxon>Cytophagia</taxon>
        <taxon>Cytophagales</taxon>
        <taxon>Hymenobacteraceae</taxon>
        <taxon>Pontibacter</taxon>
    </lineage>
</organism>
<dbReference type="PANTHER" id="PTHR13610">
    <property type="entry name" value="METHYLTRANSFERASE DOMAIN-CONTAINING PROTEIN"/>
    <property type="match status" value="1"/>
</dbReference>
<dbReference type="InterPro" id="IPR025714">
    <property type="entry name" value="Methyltranfer_dom"/>
</dbReference>
<dbReference type="Gene3D" id="3.40.50.150">
    <property type="entry name" value="Vaccinia Virus protein VP39"/>
    <property type="match status" value="1"/>
</dbReference>
<dbReference type="InterPro" id="IPR026170">
    <property type="entry name" value="FAM173A/B"/>
</dbReference>
<proteinExistence type="predicted"/>
<dbReference type="SUPFAM" id="SSF53335">
    <property type="entry name" value="S-adenosyl-L-methionine-dependent methyltransferases"/>
    <property type="match status" value="1"/>
</dbReference>
<accession>A0ABS7CSW0</accession>
<keyword evidence="7" id="KW-1185">Reference proteome</keyword>
<evidence type="ECO:0000256" key="4">
    <source>
        <dbReference type="SAM" id="SignalP"/>
    </source>
</evidence>
<dbReference type="InterPro" id="IPR029063">
    <property type="entry name" value="SAM-dependent_MTases_sf"/>
</dbReference>
<feature type="domain" description="Methyltransferase" evidence="5">
    <location>
        <begin position="55"/>
        <end position="156"/>
    </location>
</feature>
<evidence type="ECO:0000259" key="5">
    <source>
        <dbReference type="Pfam" id="PF13847"/>
    </source>
</evidence>
<dbReference type="GO" id="GO:0032259">
    <property type="term" value="P:methylation"/>
    <property type="evidence" value="ECO:0007669"/>
    <property type="project" value="UniProtKB-KW"/>
</dbReference>
<evidence type="ECO:0000256" key="1">
    <source>
        <dbReference type="ARBA" id="ARBA00022603"/>
    </source>
</evidence>
<gene>
    <name evidence="6" type="ORF">K0O23_07505</name>
</gene>
<evidence type="ECO:0000313" key="6">
    <source>
        <dbReference type="EMBL" id="MBW7466910.1"/>
    </source>
</evidence>
<dbReference type="CDD" id="cd02440">
    <property type="entry name" value="AdoMet_MTases"/>
    <property type="match status" value="1"/>
</dbReference>
<comment type="caution">
    <text evidence="6">The sequence shown here is derived from an EMBL/GenBank/DDBJ whole genome shotgun (WGS) entry which is preliminary data.</text>
</comment>
<evidence type="ECO:0000313" key="7">
    <source>
        <dbReference type="Proteomes" id="UP000813018"/>
    </source>
</evidence>
<dbReference type="RefSeq" id="WP_219876783.1">
    <property type="nucleotide sequence ID" value="NZ_JAHYXK010000004.1"/>
</dbReference>
<dbReference type="Pfam" id="PF13847">
    <property type="entry name" value="Methyltransf_31"/>
    <property type="match status" value="1"/>
</dbReference>
<sequence length="182" mass="20006">MKTLKTTSFSIILSIFAVTIAVAQTTAPPKLDVPYVPTRQVVVDAMLDLAKVTNKDVVYDLGCGDGRIVITAAKKYGATGKGIDINPERIAEAKQNAKAADVTGRVEFEVGNMFETDFSKASVVTLYLLPSVNMKLRPKLLRELKPGTRIVSHAFDMGDWEPEKTIEVDGAKIYFWTVPEKK</sequence>